<evidence type="ECO:0000313" key="7">
    <source>
        <dbReference type="Proteomes" id="UP000243459"/>
    </source>
</evidence>
<keyword evidence="4" id="KW-1133">Transmembrane helix</keyword>
<dbReference type="GO" id="GO:0004497">
    <property type="term" value="F:monooxygenase activity"/>
    <property type="evidence" value="ECO:0007669"/>
    <property type="project" value="UniProtKB-KW"/>
</dbReference>
<dbReference type="InterPro" id="IPR036188">
    <property type="entry name" value="FAD/NAD-bd_sf"/>
</dbReference>
<feature type="transmembrane region" description="Helical" evidence="4">
    <location>
        <begin position="12"/>
        <end position="29"/>
    </location>
</feature>
<accession>A0A5P1F4P1</accession>
<evidence type="ECO:0000256" key="3">
    <source>
        <dbReference type="ARBA" id="ARBA00024018"/>
    </source>
</evidence>
<dbReference type="OMA" id="WHFDYEG"/>
<evidence type="ECO:0000256" key="1">
    <source>
        <dbReference type="ARBA" id="ARBA00023002"/>
    </source>
</evidence>
<reference evidence="7" key="1">
    <citation type="journal article" date="2017" name="Nat. Commun.">
        <title>The asparagus genome sheds light on the origin and evolution of a young Y chromosome.</title>
        <authorList>
            <person name="Harkess A."/>
            <person name="Zhou J."/>
            <person name="Xu C."/>
            <person name="Bowers J.E."/>
            <person name="Van der Hulst R."/>
            <person name="Ayyampalayam S."/>
            <person name="Mercati F."/>
            <person name="Riccardi P."/>
            <person name="McKain M.R."/>
            <person name="Kakrana A."/>
            <person name="Tang H."/>
            <person name="Ray J."/>
            <person name="Groenendijk J."/>
            <person name="Arikit S."/>
            <person name="Mathioni S.M."/>
            <person name="Nakano M."/>
            <person name="Shan H."/>
            <person name="Telgmann-Rauber A."/>
            <person name="Kanno A."/>
            <person name="Yue Z."/>
            <person name="Chen H."/>
            <person name="Li W."/>
            <person name="Chen Y."/>
            <person name="Xu X."/>
            <person name="Zhang Y."/>
            <person name="Luo S."/>
            <person name="Chen H."/>
            <person name="Gao J."/>
            <person name="Mao Z."/>
            <person name="Pires J.C."/>
            <person name="Luo M."/>
            <person name="Kudrna D."/>
            <person name="Wing R.A."/>
            <person name="Meyers B.C."/>
            <person name="Yi K."/>
            <person name="Kong H."/>
            <person name="Lavrijsen P."/>
            <person name="Sunseri F."/>
            <person name="Falavigna A."/>
            <person name="Ye Y."/>
            <person name="Leebens-Mack J.H."/>
            <person name="Chen G."/>
        </authorList>
    </citation>
    <scope>NUCLEOTIDE SEQUENCE [LARGE SCALE GENOMIC DNA]</scope>
    <source>
        <strain evidence="7">cv. DH0086</strain>
    </source>
</reference>
<dbReference type="GO" id="GO:0071949">
    <property type="term" value="F:FAD binding"/>
    <property type="evidence" value="ECO:0007669"/>
    <property type="project" value="InterPro"/>
</dbReference>
<dbReference type="OrthoDB" id="759125at2759"/>
<proteinExistence type="inferred from homology"/>
<dbReference type="Proteomes" id="UP000243459">
    <property type="component" value="Chromosome 4"/>
</dbReference>
<keyword evidence="7" id="KW-1185">Reference proteome</keyword>
<keyword evidence="4" id="KW-0812">Transmembrane</keyword>
<sequence length="404" mass="45193">MEMRMQEEFHDIVIIGGGICGLATALGLHKKGIKSIVLERSETLRNTGAGIAIFLNGWHALDHLGVADQLRANSLHIIEKHNKRINKDGTEVIPISKEGLRCVRRSDLIEALANSLPVEFVRFGCQIVAIQNDPVTSFPIVHIADGSIIRAKILIGCDGSNSVVAKTLGLKPPSLIQTQIVQGLTTYPNGHGLSNHFLQLWGDRMFIIRLPADKKTVFWFVKRELNRKDQENKEDPGLIRDETIEVLKDFPTEVIEMVKQCDLNTISFHRIRYHVPWHLALSNISKGPMTASGDAVHQMDPSMAQGGSASLEDAVVLARCLSKEMTINLSESKMSDQETYKKAEVALQNYARERRWRILILSTKSHLIASLLHASWLKRFTFLTILSKFLGGRSSHTQYNCGHL</sequence>
<name>A0A5P1F4P1_ASPOF</name>
<dbReference type="InterPro" id="IPR002938">
    <property type="entry name" value="FAD-bd"/>
</dbReference>
<dbReference type="AlphaFoldDB" id="A0A5P1F4P1"/>
<organism evidence="6 7">
    <name type="scientific">Asparagus officinalis</name>
    <name type="common">Garden asparagus</name>
    <dbReference type="NCBI Taxonomy" id="4686"/>
    <lineage>
        <taxon>Eukaryota</taxon>
        <taxon>Viridiplantae</taxon>
        <taxon>Streptophyta</taxon>
        <taxon>Embryophyta</taxon>
        <taxon>Tracheophyta</taxon>
        <taxon>Spermatophyta</taxon>
        <taxon>Magnoliopsida</taxon>
        <taxon>Liliopsida</taxon>
        <taxon>Asparagales</taxon>
        <taxon>Asparagaceae</taxon>
        <taxon>Asparagoideae</taxon>
        <taxon>Asparagus</taxon>
    </lineage>
</organism>
<dbReference type="Pfam" id="PF01494">
    <property type="entry name" value="FAD_binding_3"/>
    <property type="match status" value="1"/>
</dbReference>
<dbReference type="EMBL" id="CM007384">
    <property type="protein sequence ID" value="ONK73084.1"/>
    <property type="molecule type" value="Genomic_DNA"/>
</dbReference>
<comment type="similarity">
    <text evidence="3">Belongs to the 3-hydroxybenzoate 6-hydroxylase family.</text>
</comment>
<dbReference type="SUPFAM" id="SSF51905">
    <property type="entry name" value="FAD/NAD(P)-binding domain"/>
    <property type="match status" value="1"/>
</dbReference>
<gene>
    <name evidence="6" type="ORF">A4U43_C04F26990</name>
</gene>
<dbReference type="PRINTS" id="PR00420">
    <property type="entry name" value="RNGMNOXGNASE"/>
</dbReference>
<keyword evidence="4" id="KW-0472">Membrane</keyword>
<evidence type="ECO:0000256" key="2">
    <source>
        <dbReference type="ARBA" id="ARBA00023033"/>
    </source>
</evidence>
<keyword evidence="1" id="KW-0560">Oxidoreductase</keyword>
<evidence type="ECO:0000256" key="4">
    <source>
        <dbReference type="SAM" id="Phobius"/>
    </source>
</evidence>
<feature type="domain" description="FAD-binding" evidence="5">
    <location>
        <begin position="11"/>
        <end position="325"/>
    </location>
</feature>
<dbReference type="Gene3D" id="3.50.50.60">
    <property type="entry name" value="FAD/NAD(P)-binding domain"/>
    <property type="match status" value="1"/>
</dbReference>
<keyword evidence="2" id="KW-0503">Monooxygenase</keyword>
<dbReference type="Gramene" id="ONK73084">
    <property type="protein sequence ID" value="ONK73084"/>
    <property type="gene ID" value="A4U43_C04F26990"/>
</dbReference>
<dbReference type="PANTHER" id="PTHR45934">
    <property type="entry name" value="FAD/NAD(P)-BINDING OXIDOREDUCTASE FAMILY PROTEIN"/>
    <property type="match status" value="1"/>
</dbReference>
<dbReference type="InterPro" id="IPR044560">
    <property type="entry name" value="MOase"/>
</dbReference>
<dbReference type="PANTHER" id="PTHR45934:SF2">
    <property type="entry name" value="MONOOXYGENASE 1"/>
    <property type="match status" value="1"/>
</dbReference>
<evidence type="ECO:0000259" key="5">
    <source>
        <dbReference type="Pfam" id="PF01494"/>
    </source>
</evidence>
<protein>
    <recommendedName>
        <fullName evidence="5">FAD-binding domain-containing protein</fullName>
    </recommendedName>
</protein>
<evidence type="ECO:0000313" key="6">
    <source>
        <dbReference type="EMBL" id="ONK73084.1"/>
    </source>
</evidence>